<dbReference type="UniPathway" id="UPA00219"/>
<evidence type="ECO:0000256" key="3">
    <source>
        <dbReference type="ARBA" id="ARBA00022960"/>
    </source>
</evidence>
<dbReference type="PANTHER" id="PTHR30582:SF2">
    <property type="entry name" value="L,D-TRANSPEPTIDASE YCIB-RELATED"/>
    <property type="match status" value="1"/>
</dbReference>
<keyword evidence="2" id="KW-0808">Transferase</keyword>
<dbReference type="OrthoDB" id="3176960at2"/>
<evidence type="ECO:0000256" key="4">
    <source>
        <dbReference type="ARBA" id="ARBA00022984"/>
    </source>
</evidence>
<dbReference type="InterPro" id="IPR038063">
    <property type="entry name" value="Transpep_catalytic_dom"/>
</dbReference>
<protein>
    <submittedName>
        <fullName evidence="9">L,D-transpeptidase</fullName>
    </submittedName>
</protein>
<dbReference type="PROSITE" id="PS52029">
    <property type="entry name" value="LD_TPASE"/>
    <property type="match status" value="1"/>
</dbReference>
<sequence>MGANSLLEQDLEAVSQEGRSGAGFDPDETATMAALNPRVDNHQHKLRMAVIIGIVLALILLVLASFFGANWYFKDRVAPGVSFGSAKVTGQTPQEVRNTVKQTVKDSTITLKDAKGKVVRASLEDLGVKVNVDHTADKLLEAKQSKVISHVNPLARQDVGLDATVNQLALNDFLVKSFVGEDDRALPSSIAYDPGSSSFVAKEGKGGRSVVSKPVSQEIDDLINHPGQAKSAKVSYEQVPMPIAVDKAQQAADEANKRLTLHLTIGNGNAKSIDLPADQRASWIEPKGDLKAGTISIDYKKQAIDEFAAKSIPEQLNQAMVSQEDVVDDKGTVLLTTTKGVDGVNVKNTNTVADQILKALQNDQPADIKADADVTPHDVKQKKSEWRIVVDKSNQTATVYQNGNVVKSFPVCTGMAGSYESDTGTFAIYLKYAIQDMRGLNNDGSKYLIPGVKWVSYYNGGESFHTASWNPVGIATGDPTHRGSHGCINMYEQDSQWIYDHCPEGTIVQVIGTRPDGPVR</sequence>
<dbReference type="PANTHER" id="PTHR30582">
    <property type="entry name" value="L,D-TRANSPEPTIDASE"/>
    <property type="match status" value="1"/>
</dbReference>
<evidence type="ECO:0000256" key="7">
    <source>
        <dbReference type="SAM" id="Phobius"/>
    </source>
</evidence>
<evidence type="ECO:0000313" key="10">
    <source>
        <dbReference type="Proteomes" id="UP000252530"/>
    </source>
</evidence>
<evidence type="ECO:0000256" key="5">
    <source>
        <dbReference type="ARBA" id="ARBA00023316"/>
    </source>
</evidence>
<dbReference type="GO" id="GO:0071972">
    <property type="term" value="F:peptidoglycan L,D-transpeptidase activity"/>
    <property type="evidence" value="ECO:0007669"/>
    <property type="project" value="TreeGrafter"/>
</dbReference>
<accession>A0A366K8K7</accession>
<dbReference type="EMBL" id="PDCG01000006">
    <property type="protein sequence ID" value="RBP97498.1"/>
    <property type="molecule type" value="Genomic_DNA"/>
</dbReference>
<gene>
    <name evidence="9" type="ORF">CRD60_06875</name>
</gene>
<feature type="transmembrane region" description="Helical" evidence="7">
    <location>
        <begin position="48"/>
        <end position="73"/>
    </location>
</feature>
<dbReference type="InterPro" id="IPR005490">
    <property type="entry name" value="LD_TPept_cat_dom"/>
</dbReference>
<feature type="active site" description="Nucleophile" evidence="6">
    <location>
        <position position="487"/>
    </location>
</feature>
<comment type="caution">
    <text evidence="9">The sequence shown here is derived from an EMBL/GenBank/DDBJ whole genome shotgun (WGS) entry which is preliminary data.</text>
</comment>
<dbReference type="GO" id="GO:0008360">
    <property type="term" value="P:regulation of cell shape"/>
    <property type="evidence" value="ECO:0007669"/>
    <property type="project" value="UniProtKB-UniRule"/>
</dbReference>
<dbReference type="InterPro" id="IPR050979">
    <property type="entry name" value="LD-transpeptidase"/>
</dbReference>
<keyword evidence="5 6" id="KW-0961">Cell wall biogenesis/degradation</keyword>
<dbReference type="AlphaFoldDB" id="A0A366K8K7"/>
<comment type="pathway">
    <text evidence="1 6">Cell wall biogenesis; peptidoglycan biosynthesis.</text>
</comment>
<dbReference type="Pfam" id="PF03734">
    <property type="entry name" value="YkuD"/>
    <property type="match status" value="1"/>
</dbReference>
<dbReference type="SUPFAM" id="SSF141523">
    <property type="entry name" value="L,D-transpeptidase catalytic domain-like"/>
    <property type="match status" value="1"/>
</dbReference>
<evidence type="ECO:0000256" key="2">
    <source>
        <dbReference type="ARBA" id="ARBA00022679"/>
    </source>
</evidence>
<keyword evidence="4 6" id="KW-0573">Peptidoglycan synthesis</keyword>
<name>A0A366K8K7_9BIFI</name>
<proteinExistence type="predicted"/>
<evidence type="ECO:0000313" key="9">
    <source>
        <dbReference type="EMBL" id="RBP97498.1"/>
    </source>
</evidence>
<dbReference type="GO" id="GO:0071555">
    <property type="term" value="P:cell wall organization"/>
    <property type="evidence" value="ECO:0007669"/>
    <property type="project" value="UniProtKB-UniRule"/>
</dbReference>
<dbReference type="CDD" id="cd16913">
    <property type="entry name" value="YkuD_like"/>
    <property type="match status" value="1"/>
</dbReference>
<reference evidence="9 10" key="1">
    <citation type="submission" date="2017-10" db="EMBL/GenBank/DDBJ databases">
        <title>Bifidobacterium xylocopum sp. nov. and Bifidobacterium aemilianum sp. nov., from the carpenter bee (Xylocopa violacea) digestive tract.</title>
        <authorList>
            <person name="Alberoni D."/>
            <person name="Baffoni L."/>
            <person name="Di Gioia D."/>
            <person name="Gaggia F."/>
            <person name="Biavati B."/>
        </authorList>
    </citation>
    <scope>NUCLEOTIDE SEQUENCE [LARGE SCALE GENOMIC DNA]</scope>
    <source>
        <strain evidence="9 10">XV10</strain>
    </source>
</reference>
<dbReference type="GO" id="GO:0016740">
    <property type="term" value="F:transferase activity"/>
    <property type="evidence" value="ECO:0007669"/>
    <property type="project" value="UniProtKB-KW"/>
</dbReference>
<keyword evidence="10" id="KW-1185">Reference proteome</keyword>
<keyword evidence="7" id="KW-1133">Transmembrane helix</keyword>
<keyword evidence="7" id="KW-0812">Transmembrane</keyword>
<keyword evidence="7" id="KW-0472">Membrane</keyword>
<dbReference type="GO" id="GO:0018104">
    <property type="term" value="P:peptidoglycan-protein cross-linking"/>
    <property type="evidence" value="ECO:0007669"/>
    <property type="project" value="TreeGrafter"/>
</dbReference>
<feature type="domain" description="L,D-TPase catalytic" evidence="8">
    <location>
        <begin position="386"/>
        <end position="511"/>
    </location>
</feature>
<dbReference type="GO" id="GO:0005576">
    <property type="term" value="C:extracellular region"/>
    <property type="evidence" value="ECO:0007669"/>
    <property type="project" value="TreeGrafter"/>
</dbReference>
<evidence type="ECO:0000256" key="1">
    <source>
        <dbReference type="ARBA" id="ARBA00004752"/>
    </source>
</evidence>
<keyword evidence="3 6" id="KW-0133">Cell shape</keyword>
<dbReference type="Gene3D" id="2.40.440.10">
    <property type="entry name" value="L,D-transpeptidase catalytic domain-like"/>
    <property type="match status" value="1"/>
</dbReference>
<organism evidence="9 10">
    <name type="scientific">Bifidobacterium aemilianum</name>
    <dbReference type="NCBI Taxonomy" id="2493120"/>
    <lineage>
        <taxon>Bacteria</taxon>
        <taxon>Bacillati</taxon>
        <taxon>Actinomycetota</taxon>
        <taxon>Actinomycetes</taxon>
        <taxon>Bifidobacteriales</taxon>
        <taxon>Bifidobacteriaceae</taxon>
        <taxon>Bifidobacterium</taxon>
    </lineage>
</organism>
<evidence type="ECO:0000256" key="6">
    <source>
        <dbReference type="PROSITE-ProRule" id="PRU01373"/>
    </source>
</evidence>
<evidence type="ECO:0000259" key="8">
    <source>
        <dbReference type="PROSITE" id="PS52029"/>
    </source>
</evidence>
<dbReference type="Proteomes" id="UP000252530">
    <property type="component" value="Unassembled WGS sequence"/>
</dbReference>
<feature type="active site" description="Proton donor/acceptor" evidence="6">
    <location>
        <position position="465"/>
    </location>
</feature>